<dbReference type="Proteomes" id="UP000268285">
    <property type="component" value="Unassembled WGS sequence"/>
</dbReference>
<gene>
    <name evidence="2" type="ORF">LAUMK142_05141</name>
</gene>
<dbReference type="InterPro" id="IPR011335">
    <property type="entry name" value="Restrct_endonuc-II-like"/>
</dbReference>
<evidence type="ECO:0000313" key="3">
    <source>
        <dbReference type="Proteomes" id="UP000268285"/>
    </source>
</evidence>
<organism evidence="2 3">
    <name type="scientific">Mycobacterium pseudokansasii</name>
    <dbReference type="NCBI Taxonomy" id="2341080"/>
    <lineage>
        <taxon>Bacteria</taxon>
        <taxon>Bacillati</taxon>
        <taxon>Actinomycetota</taxon>
        <taxon>Actinomycetes</taxon>
        <taxon>Mycobacteriales</taxon>
        <taxon>Mycobacteriaceae</taxon>
        <taxon>Mycobacterium</taxon>
    </lineage>
</organism>
<accession>A0A498QZX4</accession>
<dbReference type="Gene3D" id="3.40.960.10">
    <property type="entry name" value="VSR Endonuclease"/>
    <property type="match status" value="1"/>
</dbReference>
<evidence type="ECO:0008006" key="4">
    <source>
        <dbReference type="Google" id="ProtNLM"/>
    </source>
</evidence>
<protein>
    <recommendedName>
        <fullName evidence="4">DUF559 domain-containing protein</fullName>
    </recommendedName>
</protein>
<evidence type="ECO:0000256" key="1">
    <source>
        <dbReference type="SAM" id="MobiDB-lite"/>
    </source>
</evidence>
<feature type="region of interest" description="Disordered" evidence="1">
    <location>
        <begin position="281"/>
        <end position="354"/>
    </location>
</feature>
<dbReference type="AlphaFoldDB" id="A0A498QZX4"/>
<reference evidence="2 3" key="1">
    <citation type="submission" date="2018-09" db="EMBL/GenBank/DDBJ databases">
        <authorList>
            <person name="Tagini F."/>
        </authorList>
    </citation>
    <scope>NUCLEOTIDE SEQUENCE [LARGE SCALE GENOMIC DNA]</scope>
    <source>
        <strain evidence="2 3">MK142</strain>
    </source>
</reference>
<proteinExistence type="predicted"/>
<keyword evidence="3" id="KW-1185">Reference proteome</keyword>
<dbReference type="EMBL" id="UPHU01000001">
    <property type="protein sequence ID" value="VBA55540.1"/>
    <property type="molecule type" value="Genomic_DNA"/>
</dbReference>
<feature type="compositionally biased region" description="Basic and acidic residues" evidence="1">
    <location>
        <begin position="281"/>
        <end position="301"/>
    </location>
</feature>
<sequence length="354" mass="39597">MQEPFVGSEALAAHILTPYRLRSRFTAIHPDIYVTTGTELDAITRARAAWLWSRRRGIVAGHSAAALHGAKWIDNRSPAELLYDYRRPPTGVHTWSDAVAEDEIQRIAGMPVTTAARTALDLSCRYPVGKAVAAIDALCRATELKIPDAELLAERYRGRRGIRHARTTLNLVDPGAESPRETWLRLILIRAGFPKPQTQIPVYDRYGQLVAVLDMGWQHIKVAVEYDGDHHRTDRRQFSKDIRRAETIAELGWINVRVTAEDTEGSVIWRLSAAWDRRTCTQRENDSESRSDCTFGERDQPRTGALGVNTTGIDSKPLTKFAGRSGNASEDASRRSGSRRSTRSVINDNSKRAS</sequence>
<evidence type="ECO:0000313" key="2">
    <source>
        <dbReference type="EMBL" id="VBA55540.1"/>
    </source>
</evidence>
<dbReference type="SUPFAM" id="SSF52980">
    <property type="entry name" value="Restriction endonuclease-like"/>
    <property type="match status" value="1"/>
</dbReference>
<name>A0A498QZX4_9MYCO</name>